<evidence type="ECO:0000256" key="2">
    <source>
        <dbReference type="ARBA" id="ARBA00006337"/>
    </source>
</evidence>
<dbReference type="FunFam" id="3.10.580.10:FF:000002">
    <property type="entry name" value="Magnesium/cobalt efflux protein CorC"/>
    <property type="match status" value="1"/>
</dbReference>
<accession>A0A2U1EBY8</accession>
<dbReference type="Proteomes" id="UP000245639">
    <property type="component" value="Unassembled WGS sequence"/>
</dbReference>
<keyword evidence="8 10" id="KW-0472">Membrane</keyword>
<comment type="caution">
    <text evidence="14">The sequence shown here is derived from an EMBL/GenBank/DDBJ whole genome shotgun (WGS) entry which is preliminary data.</text>
</comment>
<feature type="domain" description="CBS" evidence="12">
    <location>
        <begin position="216"/>
        <end position="278"/>
    </location>
</feature>
<dbReference type="PANTHER" id="PTHR43099">
    <property type="entry name" value="UPF0053 PROTEIN YRKA"/>
    <property type="match status" value="1"/>
</dbReference>
<dbReference type="Pfam" id="PF01595">
    <property type="entry name" value="CNNM"/>
    <property type="match status" value="1"/>
</dbReference>
<evidence type="ECO:0000256" key="8">
    <source>
        <dbReference type="ARBA" id="ARBA00023136"/>
    </source>
</evidence>
<gene>
    <name evidence="14" type="ORF">C8D89_12413</name>
</gene>
<evidence type="ECO:0000256" key="1">
    <source>
        <dbReference type="ARBA" id="ARBA00004651"/>
    </source>
</evidence>
<dbReference type="RefSeq" id="WP_116711061.1">
    <property type="nucleotide sequence ID" value="NZ_QEKW01000024.1"/>
</dbReference>
<dbReference type="GO" id="GO:0005886">
    <property type="term" value="C:plasma membrane"/>
    <property type="evidence" value="ECO:0007669"/>
    <property type="project" value="UniProtKB-SubCell"/>
</dbReference>
<reference evidence="14 15" key="1">
    <citation type="submission" date="2018-04" db="EMBL/GenBank/DDBJ databases">
        <title>Genomic Encyclopedia of Type Strains, Phase IV (KMG-IV): sequencing the most valuable type-strain genomes for metagenomic binning, comparative biology and taxonomic classification.</title>
        <authorList>
            <person name="Goeker M."/>
        </authorList>
    </citation>
    <scope>NUCLEOTIDE SEQUENCE [LARGE SCALE GENOMIC DNA]</scope>
    <source>
        <strain evidence="14 15">DSM 45771</strain>
    </source>
</reference>
<dbReference type="PROSITE" id="PS51371">
    <property type="entry name" value="CBS"/>
    <property type="match status" value="2"/>
</dbReference>
<dbReference type="InterPro" id="IPR000644">
    <property type="entry name" value="CBS_dom"/>
</dbReference>
<feature type="domain" description="CBS" evidence="12">
    <location>
        <begin position="282"/>
        <end position="339"/>
    </location>
</feature>
<evidence type="ECO:0000313" key="14">
    <source>
        <dbReference type="EMBL" id="PVY97476.1"/>
    </source>
</evidence>
<dbReference type="Gene3D" id="3.30.465.10">
    <property type="match status" value="1"/>
</dbReference>
<keyword evidence="5" id="KW-0677">Repeat</keyword>
<dbReference type="InterPro" id="IPR016169">
    <property type="entry name" value="FAD-bd_PCMH_sub2"/>
</dbReference>
<dbReference type="CDD" id="cd04590">
    <property type="entry name" value="CBS_pair_CorC_HlyC_assoc"/>
    <property type="match status" value="1"/>
</dbReference>
<evidence type="ECO:0000256" key="10">
    <source>
        <dbReference type="PROSITE-ProRule" id="PRU01193"/>
    </source>
</evidence>
<evidence type="ECO:0000313" key="15">
    <source>
        <dbReference type="Proteomes" id="UP000245639"/>
    </source>
</evidence>
<dbReference type="PANTHER" id="PTHR43099:SF5">
    <property type="entry name" value="HLYC_CORC FAMILY TRANSPORTER"/>
    <property type="match status" value="1"/>
</dbReference>
<feature type="domain" description="CNNM transmembrane" evidence="13">
    <location>
        <begin position="1"/>
        <end position="197"/>
    </location>
</feature>
<dbReference type="SUPFAM" id="SSF56176">
    <property type="entry name" value="FAD-binding/transporter-associated domain-like"/>
    <property type="match status" value="1"/>
</dbReference>
<keyword evidence="4 10" id="KW-0812">Transmembrane</keyword>
<keyword evidence="15" id="KW-1185">Reference proteome</keyword>
<evidence type="ECO:0000256" key="7">
    <source>
        <dbReference type="ARBA" id="ARBA00023122"/>
    </source>
</evidence>
<protein>
    <submittedName>
        <fullName evidence="14">Putative hemolysin</fullName>
    </submittedName>
</protein>
<evidence type="ECO:0000259" key="13">
    <source>
        <dbReference type="PROSITE" id="PS51846"/>
    </source>
</evidence>
<dbReference type="OrthoDB" id="110231at2"/>
<feature type="transmembrane region" description="Helical" evidence="11">
    <location>
        <begin position="6"/>
        <end position="28"/>
    </location>
</feature>
<dbReference type="Pfam" id="PF00571">
    <property type="entry name" value="CBS"/>
    <property type="match status" value="2"/>
</dbReference>
<keyword evidence="7 9" id="KW-0129">CBS domain</keyword>
<evidence type="ECO:0000256" key="4">
    <source>
        <dbReference type="ARBA" id="ARBA00022692"/>
    </source>
</evidence>
<proteinExistence type="inferred from homology"/>
<evidence type="ECO:0000256" key="9">
    <source>
        <dbReference type="PROSITE-ProRule" id="PRU00703"/>
    </source>
</evidence>
<sequence length="438" mass="46536">MDVALEIGLVLLFVLVGGFFAAAEIALVSLRAGQVSAMEERGARGRAVVRLRGDSNRFLSAVQIGVTFTGFFASSYGGATLATRLAPGLEGLGLPIALATTLALVLVTAFVSYLSLVAGELVPKRLALQKPEAVSLTTAPVLDRLASLTRPLIWLLSVSTNAVVRVLGVDPRQTEDEVSEDELRDMVRTTSALTAAERRLLSDAFAATDRVISEVMVPRTEVDFLDADVTAADAVAHVSDRPHSRYPVIGESVDDVVGFVHVRDLLTARPGADGTAPRLRDLARTVTVLPGSKPVLDTLSLMRRGGGHLAVVVDEYGGTDGIVTVEDLVEEIVGEIRDEYDPKAVPARPLAEGVHEADGLLHRSDVAEQTGVTLPEGPFDTLGGFVLQELGRMPKVGDVVEDLGHRFTVAAVDGRRVARVRITPLATHGAEAEGRRES</sequence>
<organism evidence="14 15">
    <name type="scientific">Actinomycetospora cinnamomea</name>
    <dbReference type="NCBI Taxonomy" id="663609"/>
    <lineage>
        <taxon>Bacteria</taxon>
        <taxon>Bacillati</taxon>
        <taxon>Actinomycetota</taxon>
        <taxon>Actinomycetes</taxon>
        <taxon>Pseudonocardiales</taxon>
        <taxon>Pseudonocardiaceae</taxon>
        <taxon>Actinomycetospora</taxon>
    </lineage>
</organism>
<dbReference type="InterPro" id="IPR005170">
    <property type="entry name" value="Transptr-assoc_dom"/>
</dbReference>
<dbReference type="InterPro" id="IPR036318">
    <property type="entry name" value="FAD-bd_PCMH-like_sf"/>
</dbReference>
<keyword evidence="6 10" id="KW-1133">Transmembrane helix</keyword>
<dbReference type="PROSITE" id="PS51846">
    <property type="entry name" value="CNNM"/>
    <property type="match status" value="1"/>
</dbReference>
<dbReference type="InterPro" id="IPR051676">
    <property type="entry name" value="UPF0053_domain"/>
</dbReference>
<keyword evidence="3" id="KW-1003">Cell membrane</keyword>
<name>A0A2U1EBY8_9PSEU</name>
<dbReference type="SMART" id="SM00116">
    <property type="entry name" value="CBS"/>
    <property type="match status" value="2"/>
</dbReference>
<dbReference type="SUPFAM" id="SSF54631">
    <property type="entry name" value="CBS-domain pair"/>
    <property type="match status" value="1"/>
</dbReference>
<dbReference type="Gene3D" id="3.10.580.10">
    <property type="entry name" value="CBS-domain"/>
    <property type="match status" value="1"/>
</dbReference>
<evidence type="ECO:0000256" key="6">
    <source>
        <dbReference type="ARBA" id="ARBA00022989"/>
    </source>
</evidence>
<evidence type="ECO:0000256" key="11">
    <source>
        <dbReference type="SAM" id="Phobius"/>
    </source>
</evidence>
<comment type="subcellular location">
    <subcellularLocation>
        <location evidence="1">Cell membrane</location>
        <topology evidence="1">Multi-pass membrane protein</topology>
    </subcellularLocation>
</comment>
<dbReference type="GO" id="GO:0050660">
    <property type="term" value="F:flavin adenine dinucleotide binding"/>
    <property type="evidence" value="ECO:0007669"/>
    <property type="project" value="InterPro"/>
</dbReference>
<dbReference type="InterPro" id="IPR002550">
    <property type="entry name" value="CNNM"/>
</dbReference>
<dbReference type="InterPro" id="IPR044751">
    <property type="entry name" value="Ion_transp-like_CBS"/>
</dbReference>
<evidence type="ECO:0000256" key="3">
    <source>
        <dbReference type="ARBA" id="ARBA00022475"/>
    </source>
</evidence>
<dbReference type="Pfam" id="PF03471">
    <property type="entry name" value="CorC_HlyC"/>
    <property type="match status" value="1"/>
</dbReference>
<evidence type="ECO:0000256" key="5">
    <source>
        <dbReference type="ARBA" id="ARBA00022737"/>
    </source>
</evidence>
<dbReference type="InterPro" id="IPR046342">
    <property type="entry name" value="CBS_dom_sf"/>
</dbReference>
<evidence type="ECO:0000259" key="12">
    <source>
        <dbReference type="PROSITE" id="PS51371"/>
    </source>
</evidence>
<dbReference type="AlphaFoldDB" id="A0A2U1EBY8"/>
<dbReference type="SMART" id="SM01091">
    <property type="entry name" value="CorC_HlyC"/>
    <property type="match status" value="1"/>
</dbReference>
<comment type="similarity">
    <text evidence="2">Belongs to the UPF0053 family.</text>
</comment>
<dbReference type="EMBL" id="QEKW01000024">
    <property type="protein sequence ID" value="PVY97476.1"/>
    <property type="molecule type" value="Genomic_DNA"/>
</dbReference>
<feature type="transmembrane region" description="Helical" evidence="11">
    <location>
        <begin position="58"/>
        <end position="76"/>
    </location>
</feature>
<feature type="transmembrane region" description="Helical" evidence="11">
    <location>
        <begin position="96"/>
        <end position="116"/>
    </location>
</feature>